<keyword evidence="1" id="KW-0812">Transmembrane</keyword>
<protein>
    <recommendedName>
        <fullName evidence="4">DedA family protein</fullName>
    </recommendedName>
</protein>
<evidence type="ECO:0000313" key="3">
    <source>
        <dbReference type="Proteomes" id="UP001501577"/>
    </source>
</evidence>
<reference evidence="3" key="1">
    <citation type="journal article" date="2019" name="Int. J. Syst. Evol. Microbiol.">
        <title>The Global Catalogue of Microorganisms (GCM) 10K type strain sequencing project: providing services to taxonomists for standard genome sequencing and annotation.</title>
        <authorList>
            <consortium name="The Broad Institute Genomics Platform"/>
            <consortium name="The Broad Institute Genome Sequencing Center for Infectious Disease"/>
            <person name="Wu L."/>
            <person name="Ma J."/>
        </authorList>
    </citation>
    <scope>NUCLEOTIDE SEQUENCE [LARGE SCALE GENOMIC DNA]</scope>
    <source>
        <strain evidence="3">JCM 8736</strain>
    </source>
</reference>
<evidence type="ECO:0008006" key="4">
    <source>
        <dbReference type="Google" id="ProtNLM"/>
    </source>
</evidence>
<gene>
    <name evidence="2" type="ORF">GCM10019998_07360</name>
</gene>
<comment type="caution">
    <text evidence="2">The sequence shown here is derived from an EMBL/GenBank/DDBJ whole genome shotgun (WGS) entry which is preliminary data.</text>
</comment>
<evidence type="ECO:0000313" key="2">
    <source>
        <dbReference type="EMBL" id="GAA3013806.1"/>
    </source>
</evidence>
<organism evidence="2 3">
    <name type="scientific">Tetragenococcus solitarius</name>
    <dbReference type="NCBI Taxonomy" id="71453"/>
    <lineage>
        <taxon>Bacteria</taxon>
        <taxon>Bacillati</taxon>
        <taxon>Bacillota</taxon>
        <taxon>Bacilli</taxon>
        <taxon>Lactobacillales</taxon>
        <taxon>Enterococcaceae</taxon>
        <taxon>Tetragenococcus</taxon>
    </lineage>
</organism>
<dbReference type="RefSeq" id="WP_281177363.1">
    <property type="nucleotide sequence ID" value="NZ_BAAAXQ010000022.1"/>
</dbReference>
<accession>A0ABP6KPW8</accession>
<sequence>MAGKKKGAMYPLKVLGNAIGWVVVFGLVRWAIKNKFSQKNNLR</sequence>
<dbReference type="EMBL" id="BAAAXQ010000022">
    <property type="protein sequence ID" value="GAA3013806.1"/>
    <property type="molecule type" value="Genomic_DNA"/>
</dbReference>
<evidence type="ECO:0000256" key="1">
    <source>
        <dbReference type="SAM" id="Phobius"/>
    </source>
</evidence>
<feature type="transmembrane region" description="Helical" evidence="1">
    <location>
        <begin position="12"/>
        <end position="32"/>
    </location>
</feature>
<keyword evidence="1" id="KW-0472">Membrane</keyword>
<keyword evidence="1" id="KW-1133">Transmembrane helix</keyword>
<dbReference type="Proteomes" id="UP001501577">
    <property type="component" value="Unassembled WGS sequence"/>
</dbReference>
<name>A0ABP6KPW8_9ENTE</name>
<proteinExistence type="predicted"/>
<keyword evidence="3" id="KW-1185">Reference proteome</keyword>